<keyword evidence="4" id="KW-0238">DNA-binding</keyword>
<dbReference type="PROSITE" id="PS50931">
    <property type="entry name" value="HTH_LYSR"/>
    <property type="match status" value="1"/>
</dbReference>
<dbReference type="InterPro" id="IPR000847">
    <property type="entry name" value="LysR_HTH_N"/>
</dbReference>
<dbReference type="InterPro" id="IPR005119">
    <property type="entry name" value="LysR_subst-bd"/>
</dbReference>
<evidence type="ECO:0000256" key="2">
    <source>
        <dbReference type="ARBA" id="ARBA00022491"/>
    </source>
</evidence>
<feature type="domain" description="HTH lysR-type" evidence="6">
    <location>
        <begin position="6"/>
        <end position="63"/>
    </location>
</feature>
<dbReference type="InterPro" id="IPR058163">
    <property type="entry name" value="LysR-type_TF_proteobact-type"/>
</dbReference>
<comment type="caution">
    <text evidence="7">The sequence shown here is derived from an EMBL/GenBank/DDBJ whole genome shotgun (WGS) entry which is preliminary data.</text>
</comment>
<dbReference type="InterPro" id="IPR036388">
    <property type="entry name" value="WH-like_DNA-bd_sf"/>
</dbReference>
<keyword evidence="3" id="KW-0805">Transcription regulation</keyword>
<dbReference type="GO" id="GO:0006351">
    <property type="term" value="P:DNA-templated transcription"/>
    <property type="evidence" value="ECO:0007669"/>
    <property type="project" value="TreeGrafter"/>
</dbReference>
<dbReference type="Pfam" id="PF03466">
    <property type="entry name" value="LysR_substrate"/>
    <property type="match status" value="1"/>
</dbReference>
<protein>
    <submittedName>
        <fullName evidence="7">LysR family transcriptional regulator</fullName>
    </submittedName>
</protein>
<evidence type="ECO:0000256" key="1">
    <source>
        <dbReference type="ARBA" id="ARBA00009437"/>
    </source>
</evidence>
<dbReference type="CDD" id="cd08432">
    <property type="entry name" value="PBP2_GcdR_TrpI_HvrB_AmpR_like"/>
    <property type="match status" value="1"/>
</dbReference>
<dbReference type="PANTHER" id="PTHR30537:SF26">
    <property type="entry name" value="GLYCINE CLEAVAGE SYSTEM TRANSCRIPTIONAL ACTIVATOR"/>
    <property type="match status" value="1"/>
</dbReference>
<accession>A0A542D5S1</accession>
<organism evidence="7">
    <name type="scientific">Serratia fonticola</name>
    <dbReference type="NCBI Taxonomy" id="47917"/>
    <lineage>
        <taxon>Bacteria</taxon>
        <taxon>Pseudomonadati</taxon>
        <taxon>Pseudomonadota</taxon>
        <taxon>Gammaproteobacteria</taxon>
        <taxon>Enterobacterales</taxon>
        <taxon>Yersiniaceae</taxon>
        <taxon>Serratia</taxon>
    </lineage>
</organism>
<dbReference type="PRINTS" id="PR00039">
    <property type="entry name" value="HTHLYSR"/>
</dbReference>
<reference evidence="7" key="1">
    <citation type="submission" date="2019-06" db="EMBL/GenBank/DDBJ databases">
        <authorList>
            <person name="Deangelis K."/>
            <person name="Huntemann M."/>
            <person name="Clum A."/>
            <person name="Pillay M."/>
            <person name="Palaniappan K."/>
            <person name="Varghese N."/>
            <person name="Mikhailova N."/>
            <person name="Stamatis D."/>
            <person name="Reddy T."/>
            <person name="Daum C."/>
            <person name="Shapiro N."/>
            <person name="Ivanova N."/>
            <person name="Kyrpides N."/>
            <person name="Woyke T."/>
        </authorList>
    </citation>
    <scope>NUCLEOTIDE SEQUENCE [LARGE SCALE GENOMIC DNA]</scope>
    <source>
        <strain evidence="7">128R</strain>
    </source>
</reference>
<dbReference type="EMBL" id="VISQ01000001">
    <property type="protein sequence ID" value="TVZ67914.1"/>
    <property type="molecule type" value="Genomic_DNA"/>
</dbReference>
<dbReference type="Gene3D" id="1.10.10.10">
    <property type="entry name" value="Winged helix-like DNA-binding domain superfamily/Winged helix DNA-binding domain"/>
    <property type="match status" value="1"/>
</dbReference>
<reference evidence="7" key="2">
    <citation type="submission" date="2019-08" db="EMBL/GenBank/DDBJ databases">
        <title>Investigation of anaerobic lignin degradation for improved lignocellulosic biofuels.</title>
        <authorList>
            <person name="Deangelis K.PhD."/>
        </authorList>
    </citation>
    <scope>NUCLEOTIDE SEQUENCE [LARGE SCALE GENOMIC DNA]</scope>
    <source>
        <strain evidence="7">128R</strain>
    </source>
</reference>
<dbReference type="PANTHER" id="PTHR30537">
    <property type="entry name" value="HTH-TYPE TRANSCRIPTIONAL REGULATOR"/>
    <property type="match status" value="1"/>
</dbReference>
<gene>
    <name evidence="7" type="ORF">FHU10_0313</name>
</gene>
<dbReference type="Gene3D" id="3.40.190.10">
    <property type="entry name" value="Periplasmic binding protein-like II"/>
    <property type="match status" value="2"/>
</dbReference>
<dbReference type="SUPFAM" id="SSF46785">
    <property type="entry name" value="Winged helix' DNA-binding domain"/>
    <property type="match status" value="1"/>
</dbReference>
<dbReference type="GO" id="GO:0003700">
    <property type="term" value="F:DNA-binding transcription factor activity"/>
    <property type="evidence" value="ECO:0007669"/>
    <property type="project" value="InterPro"/>
</dbReference>
<dbReference type="FunFam" id="1.10.10.10:FF:000001">
    <property type="entry name" value="LysR family transcriptional regulator"/>
    <property type="match status" value="1"/>
</dbReference>
<dbReference type="AlphaFoldDB" id="A0A542D5S1"/>
<dbReference type="Pfam" id="PF00126">
    <property type="entry name" value="HTH_1"/>
    <property type="match status" value="1"/>
</dbReference>
<evidence type="ECO:0000256" key="3">
    <source>
        <dbReference type="ARBA" id="ARBA00023015"/>
    </source>
</evidence>
<name>A0A542D5S1_SERFO</name>
<evidence type="ECO:0000256" key="4">
    <source>
        <dbReference type="ARBA" id="ARBA00023125"/>
    </source>
</evidence>
<dbReference type="SUPFAM" id="SSF53850">
    <property type="entry name" value="Periplasmic binding protein-like II"/>
    <property type="match status" value="1"/>
</dbReference>
<sequence>MQTSLPSLDVLKTFVVVADRLNFTHAAQALHLTQGAVSRQILGLEQQLGYPLFSRRARGLTLTPQGALLLAPVQLALEQLAQALAKAGEQPGTLRIKCPTCAMRWILPRIIRLQNERPEMHIELTASVSHGLDFGSEHFDAAVVFGKPQGKRLVVHHLFDEILTPVCTPNYLPDLVRPPEPADLAETTLLHPTRDRRDWLLWLKAAGQTALPSAKSQHFDTLDLAMSAALQGCGIAIGDLCLLEEDIQANRIITPFSLSVVSGAAYYLVYPERAVVPAALATLAAWLESEAQQSRARLPKLWPEIANSG</sequence>
<dbReference type="InterPro" id="IPR036390">
    <property type="entry name" value="WH_DNA-bd_sf"/>
</dbReference>
<proteinExistence type="inferred from homology"/>
<evidence type="ECO:0000313" key="7">
    <source>
        <dbReference type="EMBL" id="TVZ67914.1"/>
    </source>
</evidence>
<keyword evidence="2" id="KW-0678">Repressor</keyword>
<keyword evidence="5" id="KW-0804">Transcription</keyword>
<dbReference type="GO" id="GO:0043565">
    <property type="term" value="F:sequence-specific DNA binding"/>
    <property type="evidence" value="ECO:0007669"/>
    <property type="project" value="TreeGrafter"/>
</dbReference>
<dbReference type="OrthoDB" id="5526340at2"/>
<comment type="similarity">
    <text evidence="1">Belongs to the LysR transcriptional regulatory family.</text>
</comment>
<evidence type="ECO:0000256" key="5">
    <source>
        <dbReference type="ARBA" id="ARBA00023163"/>
    </source>
</evidence>
<evidence type="ECO:0000259" key="6">
    <source>
        <dbReference type="PROSITE" id="PS50931"/>
    </source>
</evidence>